<organism evidence="2 3">
    <name type="scientific">Pseudobutyrivibrio ruminis</name>
    <dbReference type="NCBI Taxonomy" id="46206"/>
    <lineage>
        <taxon>Bacteria</taxon>
        <taxon>Bacillati</taxon>
        <taxon>Bacillota</taxon>
        <taxon>Clostridia</taxon>
        <taxon>Lachnospirales</taxon>
        <taxon>Lachnospiraceae</taxon>
        <taxon>Pseudobutyrivibrio</taxon>
    </lineage>
</organism>
<dbReference type="AlphaFoldDB" id="A0A1H7JE89"/>
<dbReference type="Proteomes" id="UP000182321">
    <property type="component" value="Unassembled WGS sequence"/>
</dbReference>
<evidence type="ECO:0000256" key="1">
    <source>
        <dbReference type="SAM" id="Phobius"/>
    </source>
</evidence>
<dbReference type="GO" id="GO:0022857">
    <property type="term" value="F:transmembrane transporter activity"/>
    <property type="evidence" value="ECO:0007669"/>
    <property type="project" value="InterPro"/>
</dbReference>
<dbReference type="RefSeq" id="WP_074790928.1">
    <property type="nucleotide sequence ID" value="NZ_FNZX01000009.1"/>
</dbReference>
<dbReference type="EMBL" id="FNZX01000009">
    <property type="protein sequence ID" value="SEK72959.1"/>
    <property type="molecule type" value="Genomic_DNA"/>
</dbReference>
<dbReference type="InterPro" id="IPR030949">
    <property type="entry name" value="ECF_S_folate_fam"/>
</dbReference>
<evidence type="ECO:0000313" key="2">
    <source>
        <dbReference type="EMBL" id="SEK72959.1"/>
    </source>
</evidence>
<keyword evidence="3" id="KW-1185">Reference proteome</keyword>
<evidence type="ECO:0000313" key="3">
    <source>
        <dbReference type="Proteomes" id="UP000182321"/>
    </source>
</evidence>
<keyword evidence="1" id="KW-0812">Transmembrane</keyword>
<name>A0A1H7JE89_9FIRM</name>
<dbReference type="NCBIfam" id="TIGR04518">
    <property type="entry name" value="ECF_S_folT_fam"/>
    <property type="match status" value="1"/>
</dbReference>
<dbReference type="Gene3D" id="1.10.1760.20">
    <property type="match status" value="1"/>
</dbReference>
<gene>
    <name evidence="2" type="ORF">SAMN02910377_01668</name>
</gene>
<dbReference type="InterPro" id="IPR024529">
    <property type="entry name" value="ECF_trnsprt_substrate-spec"/>
</dbReference>
<accession>A0A1H7JE89</accession>
<sequence>MKKLTNTKTLTAAAMLSALGIVLGFFKIPINQLIEIRFGALPVEMAGQLFGPAVAGVVGGITDIGGYLVKPTGPFFPGFTFSSIVGGIIFGLMLYNKKITFLRVLATQVVYTIVVGIILNSYWLDVLYFQNGYFATIMARLPKELIMIPIMSVIYYSIVKAFGRTRIGEFAR</sequence>
<proteinExistence type="predicted"/>
<dbReference type="Pfam" id="PF12822">
    <property type="entry name" value="ECF_trnsprt"/>
    <property type="match status" value="1"/>
</dbReference>
<feature type="transmembrane region" description="Helical" evidence="1">
    <location>
        <begin position="144"/>
        <end position="163"/>
    </location>
</feature>
<feature type="transmembrane region" description="Helical" evidence="1">
    <location>
        <begin position="12"/>
        <end position="28"/>
    </location>
</feature>
<feature type="transmembrane region" description="Helical" evidence="1">
    <location>
        <begin position="102"/>
        <end position="124"/>
    </location>
</feature>
<protein>
    <submittedName>
        <fullName evidence="2">ECF transporter S component, folate family</fullName>
    </submittedName>
</protein>
<reference evidence="3" key="1">
    <citation type="submission" date="2016-10" db="EMBL/GenBank/DDBJ databases">
        <authorList>
            <person name="Varghese N."/>
        </authorList>
    </citation>
    <scope>NUCLEOTIDE SEQUENCE [LARGE SCALE GENOMIC DNA]</scope>
    <source>
        <strain evidence="3">ACV-9</strain>
    </source>
</reference>
<keyword evidence="1" id="KW-1133">Transmembrane helix</keyword>
<keyword evidence="1" id="KW-0472">Membrane</keyword>
<feature type="transmembrane region" description="Helical" evidence="1">
    <location>
        <begin position="75"/>
        <end position="95"/>
    </location>
</feature>